<evidence type="ECO:0000256" key="1">
    <source>
        <dbReference type="SAM" id="Phobius"/>
    </source>
</evidence>
<comment type="caution">
    <text evidence="2">The sequence shown here is derived from an EMBL/GenBank/DDBJ whole genome shotgun (WGS) entry which is preliminary data.</text>
</comment>
<organism evidence="2 3">
    <name type="scientific">Dorea formicigenerans</name>
    <dbReference type="NCBI Taxonomy" id="39486"/>
    <lineage>
        <taxon>Bacteria</taxon>
        <taxon>Bacillati</taxon>
        <taxon>Bacillota</taxon>
        <taxon>Clostridia</taxon>
        <taxon>Lachnospirales</taxon>
        <taxon>Lachnospiraceae</taxon>
        <taxon>Dorea</taxon>
    </lineage>
</organism>
<keyword evidence="1" id="KW-0812">Transmembrane</keyword>
<reference evidence="2 3" key="1">
    <citation type="submission" date="2018-08" db="EMBL/GenBank/DDBJ databases">
        <title>A genome reference for cultivated species of the human gut microbiota.</title>
        <authorList>
            <person name="Zou Y."/>
            <person name="Xue W."/>
            <person name="Luo G."/>
        </authorList>
    </citation>
    <scope>NUCLEOTIDE SEQUENCE [LARGE SCALE GENOMIC DNA]</scope>
    <source>
        <strain evidence="2 3">TF09-3</strain>
    </source>
</reference>
<evidence type="ECO:0000313" key="3">
    <source>
        <dbReference type="Proteomes" id="UP000261324"/>
    </source>
</evidence>
<accession>A0A3E4PKN6</accession>
<dbReference type="AlphaFoldDB" id="A0A3E4PKN6"/>
<sequence length="73" mass="8384">ATLLYVTLAIAPAIWYNILTEFLLFSLKFSPAVKAIVKDTKRNPKRTQRKVKYQMPEIDINVKKIGNGKYASR</sequence>
<evidence type="ECO:0000313" key="2">
    <source>
        <dbReference type="EMBL" id="RGK80632.1"/>
    </source>
</evidence>
<protein>
    <submittedName>
        <fullName evidence="2">Uncharacterized protein</fullName>
    </submittedName>
</protein>
<name>A0A3E4PKN6_9FIRM</name>
<feature type="non-terminal residue" evidence="2">
    <location>
        <position position="1"/>
    </location>
</feature>
<proteinExistence type="predicted"/>
<keyword evidence="1" id="KW-0472">Membrane</keyword>
<dbReference type="EMBL" id="QSRA01000018">
    <property type="protein sequence ID" value="RGK80632.1"/>
    <property type="molecule type" value="Genomic_DNA"/>
</dbReference>
<gene>
    <name evidence="2" type="ORF">DXC93_12665</name>
</gene>
<dbReference type="Proteomes" id="UP000261324">
    <property type="component" value="Unassembled WGS sequence"/>
</dbReference>
<keyword evidence="1" id="KW-1133">Transmembrane helix</keyword>
<feature type="transmembrane region" description="Helical" evidence="1">
    <location>
        <begin position="14"/>
        <end position="37"/>
    </location>
</feature>